<dbReference type="SUPFAM" id="SSF56801">
    <property type="entry name" value="Acetyl-CoA synthetase-like"/>
    <property type="match status" value="1"/>
</dbReference>
<evidence type="ECO:0000313" key="6">
    <source>
        <dbReference type="Proteomes" id="UP001058860"/>
    </source>
</evidence>
<protein>
    <submittedName>
        <fullName evidence="5">AMP-binding protein</fullName>
    </submittedName>
</protein>
<organism evidence="5 6">
    <name type="scientific">Svornostia abyssi</name>
    <dbReference type="NCBI Taxonomy" id="2898438"/>
    <lineage>
        <taxon>Bacteria</taxon>
        <taxon>Bacillati</taxon>
        <taxon>Actinomycetota</taxon>
        <taxon>Thermoleophilia</taxon>
        <taxon>Solirubrobacterales</taxon>
        <taxon>Baekduiaceae</taxon>
        <taxon>Svornostia</taxon>
    </lineage>
</organism>
<dbReference type="InterPro" id="IPR025110">
    <property type="entry name" value="AMP-bd_C"/>
</dbReference>
<dbReference type="PANTHER" id="PTHR43201">
    <property type="entry name" value="ACYL-COA SYNTHETASE"/>
    <property type="match status" value="1"/>
</dbReference>
<feature type="domain" description="AMP-dependent synthetase/ligase" evidence="3">
    <location>
        <begin position="54"/>
        <end position="406"/>
    </location>
</feature>
<dbReference type="InterPro" id="IPR000873">
    <property type="entry name" value="AMP-dep_synth/lig_dom"/>
</dbReference>
<reference evidence="6" key="1">
    <citation type="submission" date="2021-11" db="EMBL/GenBank/DDBJ databases">
        <title>Cultivation dependent microbiological survey of springs from the worlds oldest radium mine currently devoted to the extraction of radon-saturated water.</title>
        <authorList>
            <person name="Kapinusova G."/>
            <person name="Smrhova T."/>
            <person name="Strejcek M."/>
            <person name="Suman J."/>
            <person name="Jani K."/>
            <person name="Pajer P."/>
            <person name="Uhlik O."/>
        </authorList>
    </citation>
    <scope>NUCLEOTIDE SEQUENCE [LARGE SCALE GENOMIC DNA]</scope>
    <source>
        <strain evidence="6">J379</strain>
    </source>
</reference>
<dbReference type="InterPro" id="IPR042099">
    <property type="entry name" value="ANL_N_sf"/>
</dbReference>
<dbReference type="Pfam" id="PF00501">
    <property type="entry name" value="AMP-binding"/>
    <property type="match status" value="1"/>
</dbReference>
<feature type="domain" description="AMP-binding enzyme C-terminal" evidence="4">
    <location>
        <begin position="454"/>
        <end position="529"/>
    </location>
</feature>
<dbReference type="Gene3D" id="3.40.50.12780">
    <property type="entry name" value="N-terminal domain of ligase-like"/>
    <property type="match status" value="1"/>
</dbReference>
<dbReference type="PANTHER" id="PTHR43201:SF5">
    <property type="entry name" value="MEDIUM-CHAIN ACYL-COA LIGASE ACSF2, MITOCHONDRIAL"/>
    <property type="match status" value="1"/>
</dbReference>
<dbReference type="Gene3D" id="3.30.300.30">
    <property type="match status" value="1"/>
</dbReference>
<proteinExistence type="inferred from homology"/>
<dbReference type="InterPro" id="IPR045851">
    <property type="entry name" value="AMP-bd_C_sf"/>
</dbReference>
<evidence type="ECO:0000256" key="1">
    <source>
        <dbReference type="ARBA" id="ARBA00006432"/>
    </source>
</evidence>
<evidence type="ECO:0000256" key="2">
    <source>
        <dbReference type="ARBA" id="ARBA00022598"/>
    </source>
</evidence>
<dbReference type="Pfam" id="PF13193">
    <property type="entry name" value="AMP-binding_C"/>
    <property type="match status" value="1"/>
</dbReference>
<sequence length="542" mass="57839">MSSSSLDELRLTGRQLAAVGRSGLLRPERPASLVRMAREIRRRGPFAGMAPATAIRWGDRPVFVDDDGPVTARELDERSTALARALQADGARAGQGAAILCRNHRGFYDAFFATQKLGMKTVLLNTGFAAPQIVDVCAREGVTTLLFDAEFAASAPAGTERHICMRSPDGSPGTADALAQDLIAAQSGSVALPIPEIPSTVVVLTSGTTGTPKGAPREAISPLASLGALLDRVPFRAGEAVYVAPPIFHGLGFATATLSFLLGTRVITSSRFDPREMLAAMSRYEVSGIVVVPAMLQRMLDLGPDEIARHPTPGLRFIFCSGAQLPGHVAERVQDTWGDVLHVLYGSTECAYATISVPEDHRAAPATVGRPCLGVTVKVLDDRRRELPVGETGTIFVRSGNEFGGYTDGTRKEMVGGLMSSGDVGHFDAAGRLFIDGRDDDMIVSGGENVFPQEVEELLVRHPAITDVSVLGVDDETFGKRLAAFVVIAEGASLTADEAKGFVRENLAVYKVPRDVIFLDELPRNPTGKILKRELRAQVQSV</sequence>
<dbReference type="RefSeq" id="WP_353865060.1">
    <property type="nucleotide sequence ID" value="NZ_CP088295.1"/>
</dbReference>
<keyword evidence="6" id="KW-1185">Reference proteome</keyword>
<name>A0ABY5PJQ6_9ACTN</name>
<dbReference type="EMBL" id="CP088295">
    <property type="protein sequence ID" value="UUY04582.1"/>
    <property type="molecule type" value="Genomic_DNA"/>
</dbReference>
<accession>A0ABY5PJQ6</accession>
<comment type="similarity">
    <text evidence="1">Belongs to the ATP-dependent AMP-binding enzyme family.</text>
</comment>
<dbReference type="Proteomes" id="UP001058860">
    <property type="component" value="Chromosome"/>
</dbReference>
<evidence type="ECO:0000259" key="4">
    <source>
        <dbReference type="Pfam" id="PF13193"/>
    </source>
</evidence>
<evidence type="ECO:0000259" key="3">
    <source>
        <dbReference type="Pfam" id="PF00501"/>
    </source>
</evidence>
<gene>
    <name evidence="5" type="ORF">LRS13_03330</name>
</gene>
<evidence type="ECO:0000313" key="5">
    <source>
        <dbReference type="EMBL" id="UUY04582.1"/>
    </source>
</evidence>
<keyword evidence="2" id="KW-0436">Ligase</keyword>